<feature type="chain" id="PRO_5047118427" evidence="6">
    <location>
        <begin position="19"/>
        <end position="277"/>
    </location>
</feature>
<evidence type="ECO:0000256" key="6">
    <source>
        <dbReference type="SAM" id="SignalP"/>
    </source>
</evidence>
<feature type="domain" description="Kazal-like" evidence="7">
    <location>
        <begin position="36"/>
        <end position="99"/>
    </location>
</feature>
<feature type="signal peptide" evidence="6">
    <location>
        <begin position="1"/>
        <end position="18"/>
    </location>
</feature>
<comment type="subcellular location">
    <subcellularLocation>
        <location evidence="1">Secreted</location>
    </subcellularLocation>
</comment>
<dbReference type="Proteomes" id="UP000694871">
    <property type="component" value="Unplaced"/>
</dbReference>
<dbReference type="CDD" id="cd00104">
    <property type="entry name" value="KAZAL_FS"/>
    <property type="match status" value="1"/>
</dbReference>
<gene>
    <name evidence="9" type="primary">LOC107109483</name>
</gene>
<dbReference type="Pfam" id="PF00050">
    <property type="entry name" value="Kazal_1"/>
    <property type="match status" value="3"/>
</dbReference>
<keyword evidence="5" id="KW-1015">Disulfide bond</keyword>
<dbReference type="PROSITE" id="PS00282">
    <property type="entry name" value="KAZAL_1"/>
    <property type="match status" value="2"/>
</dbReference>
<dbReference type="PANTHER" id="PTHR21312">
    <property type="entry name" value="SERINE PROTEASE INHIBITOR"/>
    <property type="match status" value="1"/>
</dbReference>
<name>A0ABM1JVX0_GEKJA</name>
<dbReference type="InterPro" id="IPR036058">
    <property type="entry name" value="Kazal_dom_sf"/>
</dbReference>
<evidence type="ECO:0000256" key="2">
    <source>
        <dbReference type="ARBA" id="ARBA00022525"/>
    </source>
</evidence>
<accession>A0ABM1JVX0</accession>
<dbReference type="GeneID" id="107109483"/>
<evidence type="ECO:0000256" key="3">
    <source>
        <dbReference type="ARBA" id="ARBA00022690"/>
    </source>
</evidence>
<dbReference type="PROSITE" id="PS51465">
    <property type="entry name" value="KAZAL_2"/>
    <property type="match status" value="3"/>
</dbReference>
<dbReference type="InterPro" id="IPR001239">
    <property type="entry name" value="Prot_inh_Kazal-m"/>
</dbReference>
<dbReference type="InterPro" id="IPR002350">
    <property type="entry name" value="Kazal_dom"/>
</dbReference>
<evidence type="ECO:0000256" key="4">
    <source>
        <dbReference type="ARBA" id="ARBA00022900"/>
    </source>
</evidence>
<feature type="domain" description="Kazal-like" evidence="7">
    <location>
        <begin position="223"/>
        <end position="277"/>
    </location>
</feature>
<keyword evidence="3" id="KW-0646">Protease inhibitor</keyword>
<evidence type="ECO:0000259" key="7">
    <source>
        <dbReference type="PROSITE" id="PS51465"/>
    </source>
</evidence>
<keyword evidence="6" id="KW-0732">Signal</keyword>
<dbReference type="Gene3D" id="3.30.60.30">
    <property type="match status" value="3"/>
</dbReference>
<dbReference type="SUPFAM" id="SSF100895">
    <property type="entry name" value="Kazal-type serine protease inhibitors"/>
    <property type="match status" value="3"/>
</dbReference>
<dbReference type="SMART" id="SM00280">
    <property type="entry name" value="KAZAL"/>
    <property type="match status" value="3"/>
</dbReference>
<dbReference type="PRINTS" id="PR00290">
    <property type="entry name" value="KAZALINHBTR"/>
</dbReference>
<dbReference type="PANTHER" id="PTHR21312:SF28">
    <property type="entry name" value="OVOINHIBITOR-RELATED"/>
    <property type="match status" value="1"/>
</dbReference>
<evidence type="ECO:0000313" key="9">
    <source>
        <dbReference type="RefSeq" id="XP_015265607.1"/>
    </source>
</evidence>
<protein>
    <submittedName>
        <fullName evidence="9">Ovomucoid-like</fullName>
    </submittedName>
</protein>
<proteinExistence type="predicted"/>
<dbReference type="RefSeq" id="XP_015265607.1">
    <property type="nucleotide sequence ID" value="XM_015410121.1"/>
</dbReference>
<sequence>MGVFVLAVALLCVSGVFSQLEVPKGEPEKNSGNVRDLIPLDCSQIPTSMERPEKLECPSIPHPVCGTDDQEYVNECMICQHNVDHKTNVGRKHDGPCKKENKNANSGNVRDLIPLDCSQIPTSMERPEKLECPSIPHPVCGTDDQEYVNECMICQHNVDHKTNVGRKHDGPCMKENKDAISLLPVESEEHLLNRLKPITVMKAGGFLLLSLTLFFFYTGTTIEATWLDCTGYPRRACTYDYRPLCGTDGITYSNQCLFCNAYVWQRGRLSLRHMGAC</sequence>
<organism evidence="8 9">
    <name type="scientific">Gekko japonicus</name>
    <name type="common">Schlegel's Japanese gecko</name>
    <dbReference type="NCBI Taxonomy" id="146911"/>
    <lineage>
        <taxon>Eukaryota</taxon>
        <taxon>Metazoa</taxon>
        <taxon>Chordata</taxon>
        <taxon>Craniata</taxon>
        <taxon>Vertebrata</taxon>
        <taxon>Euteleostomi</taxon>
        <taxon>Lepidosauria</taxon>
        <taxon>Squamata</taxon>
        <taxon>Bifurcata</taxon>
        <taxon>Gekkota</taxon>
        <taxon>Gekkonidae</taxon>
        <taxon>Gekkoninae</taxon>
        <taxon>Gekko</taxon>
    </lineage>
</organism>
<keyword evidence="2" id="KW-0964">Secreted</keyword>
<feature type="domain" description="Kazal-like" evidence="7">
    <location>
        <begin position="111"/>
        <end position="174"/>
    </location>
</feature>
<reference evidence="9" key="1">
    <citation type="submission" date="2025-08" db="UniProtKB">
        <authorList>
            <consortium name="RefSeq"/>
        </authorList>
    </citation>
    <scope>IDENTIFICATION</scope>
</reference>
<keyword evidence="8" id="KW-1185">Reference proteome</keyword>
<evidence type="ECO:0000256" key="1">
    <source>
        <dbReference type="ARBA" id="ARBA00004613"/>
    </source>
</evidence>
<keyword evidence="4" id="KW-0722">Serine protease inhibitor</keyword>
<evidence type="ECO:0000313" key="8">
    <source>
        <dbReference type="Proteomes" id="UP000694871"/>
    </source>
</evidence>
<evidence type="ECO:0000256" key="5">
    <source>
        <dbReference type="ARBA" id="ARBA00023157"/>
    </source>
</evidence>